<comment type="caution">
    <text evidence="1">The sequence shown here is derived from an EMBL/GenBank/DDBJ whole genome shotgun (WGS) entry which is preliminary data.</text>
</comment>
<evidence type="ECO:0000313" key="1">
    <source>
        <dbReference type="EMBL" id="POY36458.1"/>
    </source>
</evidence>
<dbReference type="AlphaFoldDB" id="A0A2S5A1I6"/>
<organism evidence="1 2">
    <name type="scientific">Solitalea longa</name>
    <dbReference type="NCBI Taxonomy" id="2079460"/>
    <lineage>
        <taxon>Bacteria</taxon>
        <taxon>Pseudomonadati</taxon>
        <taxon>Bacteroidota</taxon>
        <taxon>Sphingobacteriia</taxon>
        <taxon>Sphingobacteriales</taxon>
        <taxon>Sphingobacteriaceae</taxon>
        <taxon>Solitalea</taxon>
    </lineage>
</organism>
<dbReference type="EMBL" id="PQVF01000007">
    <property type="protein sequence ID" value="POY36458.1"/>
    <property type="molecule type" value="Genomic_DNA"/>
</dbReference>
<proteinExistence type="predicted"/>
<gene>
    <name evidence="1" type="ORF">C3K47_12000</name>
</gene>
<reference evidence="1 2" key="1">
    <citation type="submission" date="2018-01" db="EMBL/GenBank/DDBJ databases">
        <authorList>
            <person name="Gaut B.S."/>
            <person name="Morton B.R."/>
            <person name="Clegg M.T."/>
            <person name="Duvall M.R."/>
        </authorList>
    </citation>
    <scope>NUCLEOTIDE SEQUENCE [LARGE SCALE GENOMIC DNA]</scope>
    <source>
        <strain evidence="1 2">HR-AV</strain>
    </source>
</reference>
<protein>
    <submittedName>
        <fullName evidence="1">Uncharacterized protein</fullName>
    </submittedName>
</protein>
<keyword evidence="2" id="KW-1185">Reference proteome</keyword>
<evidence type="ECO:0000313" key="2">
    <source>
        <dbReference type="Proteomes" id="UP000236893"/>
    </source>
</evidence>
<accession>A0A2S5A1I6</accession>
<name>A0A2S5A1I6_9SPHI</name>
<sequence>MICRCKATEKKEGLLHANVKTPLAKAFLDFCQFGFWVYGEKNNMAEDALKMCLKRIEINQLPKML</sequence>
<dbReference type="Proteomes" id="UP000236893">
    <property type="component" value="Unassembled WGS sequence"/>
</dbReference>